<dbReference type="EMBL" id="MCGE01000030">
    <property type="protein sequence ID" value="ORZ08665.1"/>
    <property type="molecule type" value="Genomic_DNA"/>
</dbReference>
<feature type="compositionally biased region" description="Low complexity" evidence="5">
    <location>
        <begin position="956"/>
        <end position="984"/>
    </location>
</feature>
<feature type="compositionally biased region" description="Polar residues" evidence="5">
    <location>
        <begin position="343"/>
        <end position="359"/>
    </location>
</feature>
<dbReference type="OrthoDB" id="27975at2759"/>
<organism evidence="7 8">
    <name type="scientific">Absidia repens</name>
    <dbReference type="NCBI Taxonomy" id="90262"/>
    <lineage>
        <taxon>Eukaryota</taxon>
        <taxon>Fungi</taxon>
        <taxon>Fungi incertae sedis</taxon>
        <taxon>Mucoromycota</taxon>
        <taxon>Mucoromycotina</taxon>
        <taxon>Mucoromycetes</taxon>
        <taxon>Mucorales</taxon>
        <taxon>Cunninghamellaceae</taxon>
        <taxon>Absidia</taxon>
    </lineage>
</organism>
<dbReference type="PANTHER" id="PTHR10782">
    <property type="entry name" value="ZINC FINGER MIZ DOMAIN-CONTAINING PROTEIN"/>
    <property type="match status" value="1"/>
</dbReference>
<feature type="region of interest" description="Disordered" evidence="5">
    <location>
        <begin position="883"/>
        <end position="912"/>
    </location>
</feature>
<keyword evidence="2 4" id="KW-0863">Zinc-finger</keyword>
<dbReference type="PANTHER" id="PTHR10782:SF4">
    <property type="entry name" value="TONALLI, ISOFORM E"/>
    <property type="match status" value="1"/>
</dbReference>
<feature type="compositionally biased region" description="Acidic residues" evidence="5">
    <location>
        <begin position="884"/>
        <end position="897"/>
    </location>
</feature>
<feature type="region of interest" description="Disordered" evidence="5">
    <location>
        <begin position="433"/>
        <end position="454"/>
    </location>
</feature>
<feature type="region of interest" description="Disordered" evidence="5">
    <location>
        <begin position="343"/>
        <end position="418"/>
    </location>
</feature>
<dbReference type="InterPro" id="IPR040797">
    <property type="entry name" value="ZMIZ1_N"/>
</dbReference>
<dbReference type="STRING" id="90262.A0A1X2I3X8"/>
<evidence type="ECO:0000313" key="7">
    <source>
        <dbReference type="EMBL" id="ORZ08665.1"/>
    </source>
</evidence>
<dbReference type="Pfam" id="PF18028">
    <property type="entry name" value="Zmiz1_N"/>
    <property type="match status" value="1"/>
</dbReference>
<keyword evidence="1" id="KW-0479">Metal-binding</keyword>
<proteinExistence type="predicted"/>
<feature type="compositionally biased region" description="Polar residues" evidence="5">
    <location>
        <begin position="101"/>
        <end position="113"/>
    </location>
</feature>
<dbReference type="Pfam" id="PF25527">
    <property type="entry name" value="GBD-like_ZMIZ1_ZMIZ2"/>
    <property type="match status" value="1"/>
</dbReference>
<evidence type="ECO:0000256" key="5">
    <source>
        <dbReference type="SAM" id="MobiDB-lite"/>
    </source>
</evidence>
<feature type="compositionally biased region" description="Low complexity" evidence="5">
    <location>
        <begin position="400"/>
        <end position="418"/>
    </location>
</feature>
<feature type="region of interest" description="Disordered" evidence="5">
    <location>
        <begin position="482"/>
        <end position="546"/>
    </location>
</feature>
<dbReference type="AlphaFoldDB" id="A0A1X2I3X8"/>
<dbReference type="Gene3D" id="3.30.40.10">
    <property type="entry name" value="Zinc/RING finger domain, C3HC4 (zinc finger)"/>
    <property type="match status" value="1"/>
</dbReference>
<dbReference type="GO" id="GO:0016925">
    <property type="term" value="P:protein sumoylation"/>
    <property type="evidence" value="ECO:0007669"/>
    <property type="project" value="TreeGrafter"/>
</dbReference>
<dbReference type="GO" id="GO:0061665">
    <property type="term" value="F:SUMO ligase activity"/>
    <property type="evidence" value="ECO:0007669"/>
    <property type="project" value="TreeGrafter"/>
</dbReference>
<dbReference type="PROSITE" id="PS51044">
    <property type="entry name" value="ZF_SP_RING"/>
    <property type="match status" value="1"/>
</dbReference>
<feature type="compositionally biased region" description="Low complexity" evidence="5">
    <location>
        <begin position="154"/>
        <end position="196"/>
    </location>
</feature>
<sequence length="1033" mass="114959">MTSNQNAPIGYRSDVNGSNPSITQHSSSATPTTSYPAVYISTPRSGLLAKASTTNNHISTNSSFGSVQHPAYDPKNNVVSTPLDSPSPRLIDSILHTHSPVATFSTPNSSPLTSIGVDTEFNHPSPRITGPAVAGQETPSNQNPSPLVPPAPPQQQQQQTAQVVAQISHAVQSSPQQRQRSPQPQQSPRRQQSPQSEQHRANPIAFSSEALKILQKNTKRLLELEKNIRHLVSYGSACDEFLLWLQDPRAYNPENEQPLMKCAEAVHQSSPKFGPWTGLQIIRTIYENNHRLSAQSQAKIREWFEDILVKQNLAVSPPSNRPLRPKQPTQPIQMARITHSSMNNTLPTIPQTIPSSRPTQSPLYLLPPSFQPSQQPSQQHQLQPQPQPQPQPQSQPQPQPQLQQRQPPRQFDQLQQQQQQIVQQRINLFQRPNQVEQQLQQPQPIQQTDQGQMPFYINNPYHQVQQQYTQNHRVRPLYQQSTGNPNTAFLPPQLPRNNVALPHSANPVPNSMSIQITTGQSSSTSSLPPQSPITMQPPALPASSSLPSIPEHLLPLHNHRIQYAVKPFMVRHEEFQTDAVFYIGKEYYQRIKLSKNAVADNNLLPLNFILNSWKAKTDENKCEWPENASLLINNRAPTLERRRKMDNNSERPLYLGKDMPFNIVDLVVEGRNVLTVKQHACSCNYIFAIGIYKCESQDMITRFLYDYIIDAASGEQFVDRLLGNGGSHNQNHDEADDDIEIIQKSIVLTLKCPISLTIIKTPTKGVDCRHPSCFDLHSYLAMNKGLVPLWKCPICNNQTPPTSLRRDMYFQNLLSSVPKGAYEVMISGTSKSWKVTKIDADDDPDSDTDYDESKESINQLNMKQLHSTNIVTANESENVISLLSDDDDDDESNNEPDSDPRRKRPRMHSPTGIPAAAMTTMLTSNTTAPLPLDTTVTTVTSITNASATTPSDTTVTGATPNSNTSTTATSDTTVTSSSNTSTTAPFGETTIVNGNESGTAGKYPMTSDTPVQWMQTIQTLLQPNITGTNRQYI</sequence>
<feature type="region of interest" description="Disordered" evidence="5">
    <location>
        <begin position="101"/>
        <end position="208"/>
    </location>
</feature>
<dbReference type="CDD" id="cd16650">
    <property type="entry name" value="SP-RING_PIAS-like"/>
    <property type="match status" value="1"/>
</dbReference>
<evidence type="ECO:0000313" key="8">
    <source>
        <dbReference type="Proteomes" id="UP000193560"/>
    </source>
</evidence>
<accession>A0A1X2I3X8</accession>
<dbReference type="InterPro" id="IPR013083">
    <property type="entry name" value="Znf_RING/FYVE/PHD"/>
</dbReference>
<feature type="compositionally biased region" description="Low complexity" evidence="5">
    <location>
        <begin position="360"/>
        <end position="384"/>
    </location>
</feature>
<protein>
    <recommendedName>
        <fullName evidence="6">SP-RING-type domain-containing protein</fullName>
    </recommendedName>
</protein>
<keyword evidence="8" id="KW-1185">Reference proteome</keyword>
<reference evidence="7 8" key="1">
    <citation type="submission" date="2016-07" db="EMBL/GenBank/DDBJ databases">
        <title>Pervasive Adenine N6-methylation of Active Genes in Fungi.</title>
        <authorList>
            <consortium name="DOE Joint Genome Institute"/>
            <person name="Mondo S.J."/>
            <person name="Dannebaum R.O."/>
            <person name="Kuo R.C."/>
            <person name="Labutti K."/>
            <person name="Haridas S."/>
            <person name="Kuo A."/>
            <person name="Salamov A."/>
            <person name="Ahrendt S.R."/>
            <person name="Lipzen A."/>
            <person name="Sullivan W."/>
            <person name="Andreopoulos W.B."/>
            <person name="Clum A."/>
            <person name="Lindquist E."/>
            <person name="Daum C."/>
            <person name="Ramamoorthy G.K."/>
            <person name="Gryganskyi A."/>
            <person name="Culley D."/>
            <person name="Magnuson J.K."/>
            <person name="James T.Y."/>
            <person name="O'Malley M.A."/>
            <person name="Stajich J.E."/>
            <person name="Spatafora J.W."/>
            <person name="Visel A."/>
            <person name="Grigoriev I.V."/>
        </authorList>
    </citation>
    <scope>NUCLEOTIDE SEQUENCE [LARGE SCALE GENOMIC DNA]</scope>
    <source>
        <strain evidence="7 8">NRRL 1336</strain>
    </source>
</reference>
<keyword evidence="3" id="KW-0862">Zinc</keyword>
<dbReference type="SUPFAM" id="SSF57850">
    <property type="entry name" value="RING/U-box"/>
    <property type="match status" value="1"/>
</dbReference>
<feature type="domain" description="SP-RING-type" evidence="6">
    <location>
        <begin position="737"/>
        <end position="819"/>
    </location>
</feature>
<feature type="compositionally biased region" description="Pro residues" evidence="5">
    <location>
        <begin position="385"/>
        <end position="399"/>
    </location>
</feature>
<dbReference type="InterPro" id="IPR057847">
    <property type="entry name" value="ZMIZ1/ZMIZ2_GBD-like"/>
</dbReference>
<dbReference type="Pfam" id="PF02891">
    <property type="entry name" value="zf-MIZ"/>
    <property type="match status" value="1"/>
</dbReference>
<dbReference type="GO" id="GO:0000785">
    <property type="term" value="C:chromatin"/>
    <property type="evidence" value="ECO:0007669"/>
    <property type="project" value="TreeGrafter"/>
</dbReference>
<feature type="compositionally biased region" description="Low complexity" evidence="5">
    <location>
        <begin position="511"/>
        <end position="528"/>
    </location>
</feature>
<feature type="region of interest" description="Disordered" evidence="5">
    <location>
        <begin position="1"/>
        <end position="38"/>
    </location>
</feature>
<dbReference type="Proteomes" id="UP000193560">
    <property type="component" value="Unassembled WGS sequence"/>
</dbReference>
<evidence type="ECO:0000256" key="1">
    <source>
        <dbReference type="ARBA" id="ARBA00022723"/>
    </source>
</evidence>
<feature type="compositionally biased region" description="Polar residues" evidence="5">
    <location>
        <begin position="15"/>
        <end position="25"/>
    </location>
</feature>
<evidence type="ECO:0000256" key="2">
    <source>
        <dbReference type="ARBA" id="ARBA00022771"/>
    </source>
</evidence>
<dbReference type="InterPro" id="IPR004181">
    <property type="entry name" value="Znf_MIZ"/>
</dbReference>
<gene>
    <name evidence="7" type="ORF">BCR42DRAFT_424651</name>
</gene>
<feature type="compositionally biased region" description="Low complexity" evidence="5">
    <location>
        <begin position="26"/>
        <end position="37"/>
    </location>
</feature>
<feature type="region of interest" description="Disordered" evidence="5">
    <location>
        <begin position="946"/>
        <end position="1005"/>
    </location>
</feature>
<comment type="caution">
    <text evidence="7">The sequence shown here is derived from an EMBL/GenBank/DDBJ whole genome shotgun (WGS) entry which is preliminary data.</text>
</comment>
<feature type="region of interest" description="Disordered" evidence="5">
    <location>
        <begin position="60"/>
        <end position="85"/>
    </location>
</feature>
<name>A0A1X2I3X8_9FUNG</name>
<evidence type="ECO:0000256" key="4">
    <source>
        <dbReference type="PROSITE-ProRule" id="PRU00452"/>
    </source>
</evidence>
<evidence type="ECO:0000256" key="3">
    <source>
        <dbReference type="ARBA" id="ARBA00022833"/>
    </source>
</evidence>
<evidence type="ECO:0000259" key="6">
    <source>
        <dbReference type="PROSITE" id="PS51044"/>
    </source>
</evidence>
<dbReference type="GO" id="GO:0008270">
    <property type="term" value="F:zinc ion binding"/>
    <property type="evidence" value="ECO:0007669"/>
    <property type="project" value="UniProtKB-KW"/>
</dbReference>